<keyword evidence="11" id="KW-0449">Lipoprotein</keyword>
<feature type="compositionally biased region" description="Low complexity" evidence="9">
    <location>
        <begin position="64"/>
        <end position="83"/>
    </location>
</feature>
<dbReference type="CDD" id="cd07571">
    <property type="entry name" value="ALP_N-acyl_transferase"/>
    <property type="match status" value="1"/>
</dbReference>
<keyword evidence="5 8" id="KW-1133">Transmembrane helix</keyword>
<comment type="function">
    <text evidence="8">Catalyzes the phospholipid dependent N-acylation of the N-terminal cysteine of apolipoprotein, the last step in lipoprotein maturation.</text>
</comment>
<dbReference type="GO" id="GO:0005886">
    <property type="term" value="C:plasma membrane"/>
    <property type="evidence" value="ECO:0007669"/>
    <property type="project" value="UniProtKB-SubCell"/>
</dbReference>
<feature type="compositionally biased region" description="Polar residues" evidence="9">
    <location>
        <begin position="648"/>
        <end position="658"/>
    </location>
</feature>
<evidence type="ECO:0000256" key="6">
    <source>
        <dbReference type="ARBA" id="ARBA00023136"/>
    </source>
</evidence>
<dbReference type="Gene3D" id="3.60.110.10">
    <property type="entry name" value="Carbon-nitrogen hydrolase"/>
    <property type="match status" value="1"/>
</dbReference>
<keyword evidence="7 8" id="KW-0012">Acyltransferase</keyword>
<comment type="subcellular location">
    <subcellularLocation>
        <location evidence="1 8">Cell membrane</location>
        <topology evidence="1 8">Multi-pass membrane protein</topology>
    </subcellularLocation>
</comment>
<dbReference type="PANTHER" id="PTHR38686">
    <property type="entry name" value="APOLIPOPROTEIN N-ACYLTRANSFERASE"/>
    <property type="match status" value="1"/>
</dbReference>
<dbReference type="InterPro" id="IPR036526">
    <property type="entry name" value="C-N_Hydrolase_sf"/>
</dbReference>
<evidence type="ECO:0000256" key="3">
    <source>
        <dbReference type="ARBA" id="ARBA00022679"/>
    </source>
</evidence>
<comment type="pathway">
    <text evidence="8">Protein modification; lipoprotein biosynthesis (N-acyl transfer).</text>
</comment>
<name>A0A7D6DVX0_9MYCO</name>
<feature type="transmembrane region" description="Helical" evidence="8">
    <location>
        <begin position="149"/>
        <end position="167"/>
    </location>
</feature>
<dbReference type="EMBL" id="CP059165">
    <property type="protein sequence ID" value="QLL05429.1"/>
    <property type="molecule type" value="Genomic_DNA"/>
</dbReference>
<evidence type="ECO:0000313" key="12">
    <source>
        <dbReference type="Proteomes" id="UP000510682"/>
    </source>
</evidence>
<keyword evidence="4 8" id="KW-0812">Transmembrane</keyword>
<reference evidence="11" key="1">
    <citation type="submission" date="2020-07" db="EMBL/GenBank/DDBJ databases">
        <title>Description of Mycobacterium gordonae subsp. intergordonae subsp.nov. and Mycobacterium gordonae subsp. gordonae subsp. nov.</title>
        <authorList>
            <person name="Huang H."/>
        </authorList>
    </citation>
    <scope>NUCLEOTIDE SEQUENCE [LARGE SCALE GENOMIC DNA]</scope>
    <source>
        <strain evidence="11">24T</strain>
    </source>
</reference>
<sequence length="671" mass="70968">MGSRHSRSRRPAQSGSSDSEVQKSSDPSPAVTEADPDAAAEQTSEDLPKGDLESLSVDDPPDPTVEAVAPAAQAPETEGPGRAARLAGVGRRVAGVVKPRLARLAVVLVAGGLMYASFPPLNWWWAAVVAIALLAWVLTRPATTPGGGFGYGLLFGLAFYVPLLPWISTLVGAVPWLVLALVCALYPGLFGACAVVVRRLPGWPIWFAVVWGAQEWLKAVFPFGGFPWGSVAFGQAGGPLLPLVQLGGVALLSTSVVLLGTSVTAIALEIGRWIRADTTADKPEPPAVLLPGMSICLVLLIAVAVWPQVRQAGVGSGGEPTVTVAVVQGNVPRLGLEFNAQRRAVLDNHVAETLRLAEDVRSGAAPQPQFVIWPEDSSDIDPLANPDAAQAISRAATAIGAPILIGTVVDRPGRMPENSEYTNTMIVWNPGTGPADRHDKAIVQPFGEYLPMPWLFRHLSGYADRAGHFVPVPNTGVVRLAGVPVGVATCWEVVFDRASRTAVRNGAQVLTVPSNNATFTKTMSEQQLAFAKIRAVEHDRYVLVAGTTGISAVIAPDGGELMRTDFFVPAYLDMPVRLKTTLTPATRWAPIVQWTLVGAAGVLILAAMRQNGWFPRPSRPFRRRWPGPADEHDDGGTPTAESVDPEAENQTATANVETANDAPCANDDSGG</sequence>
<feature type="transmembrane region" description="Helical" evidence="8">
    <location>
        <begin position="173"/>
        <end position="197"/>
    </location>
</feature>
<dbReference type="PROSITE" id="PS50263">
    <property type="entry name" value="CN_HYDROLASE"/>
    <property type="match status" value="1"/>
</dbReference>
<evidence type="ECO:0000256" key="7">
    <source>
        <dbReference type="ARBA" id="ARBA00023315"/>
    </source>
</evidence>
<gene>
    <name evidence="8 11" type="primary">lnt</name>
    <name evidence="11" type="ORF">H0P51_16320</name>
</gene>
<dbReference type="InterPro" id="IPR045378">
    <property type="entry name" value="LNT_N"/>
</dbReference>
<feature type="transmembrane region" description="Helical" evidence="8">
    <location>
        <begin position="204"/>
        <end position="223"/>
    </location>
</feature>
<dbReference type="InterPro" id="IPR003010">
    <property type="entry name" value="C-N_Hydrolase"/>
</dbReference>
<feature type="compositionally biased region" description="Basic residues" evidence="9">
    <location>
        <begin position="1"/>
        <end position="10"/>
    </location>
</feature>
<evidence type="ECO:0000313" key="11">
    <source>
        <dbReference type="EMBL" id="QLL05429.1"/>
    </source>
</evidence>
<evidence type="ECO:0000256" key="5">
    <source>
        <dbReference type="ARBA" id="ARBA00022989"/>
    </source>
</evidence>
<keyword evidence="6 8" id="KW-0472">Membrane</keyword>
<feature type="domain" description="CN hydrolase" evidence="10">
    <location>
        <begin position="322"/>
        <end position="578"/>
    </location>
</feature>
<dbReference type="HAMAP" id="MF_01148">
    <property type="entry name" value="Lnt"/>
    <property type="match status" value="1"/>
</dbReference>
<dbReference type="GO" id="GO:0016410">
    <property type="term" value="F:N-acyltransferase activity"/>
    <property type="evidence" value="ECO:0007669"/>
    <property type="project" value="UniProtKB-UniRule"/>
</dbReference>
<feature type="region of interest" description="Disordered" evidence="9">
    <location>
        <begin position="616"/>
        <end position="671"/>
    </location>
</feature>
<feature type="transmembrane region" description="Helical" evidence="8">
    <location>
        <begin position="101"/>
        <end position="118"/>
    </location>
</feature>
<dbReference type="Pfam" id="PF20154">
    <property type="entry name" value="LNT_N"/>
    <property type="match status" value="1"/>
</dbReference>
<feature type="compositionally biased region" description="Polar residues" evidence="9">
    <location>
        <begin position="11"/>
        <end position="27"/>
    </location>
</feature>
<keyword evidence="12" id="KW-1185">Reference proteome</keyword>
<evidence type="ECO:0000256" key="1">
    <source>
        <dbReference type="ARBA" id="ARBA00004651"/>
    </source>
</evidence>
<evidence type="ECO:0000259" key="10">
    <source>
        <dbReference type="PROSITE" id="PS50263"/>
    </source>
</evidence>
<proteinExistence type="inferred from homology"/>
<evidence type="ECO:0000256" key="9">
    <source>
        <dbReference type="SAM" id="MobiDB-lite"/>
    </source>
</evidence>
<comment type="similarity">
    <text evidence="8">Belongs to the CN hydrolase family. Apolipoprotein N-acyltransferase subfamily.</text>
</comment>
<comment type="catalytic activity">
    <reaction evidence="8">
        <text>N-terminal S-1,2-diacyl-sn-glyceryl-L-cysteinyl-[lipoprotein] + a glycerophospholipid = N-acyl-S-1,2-diacyl-sn-glyceryl-L-cysteinyl-[lipoprotein] + a 2-acyl-sn-glycero-3-phospholipid + H(+)</text>
        <dbReference type="Rhea" id="RHEA:48228"/>
        <dbReference type="Rhea" id="RHEA-COMP:14681"/>
        <dbReference type="Rhea" id="RHEA-COMP:14684"/>
        <dbReference type="ChEBI" id="CHEBI:15378"/>
        <dbReference type="ChEBI" id="CHEBI:136912"/>
        <dbReference type="ChEBI" id="CHEBI:140656"/>
        <dbReference type="ChEBI" id="CHEBI:140657"/>
        <dbReference type="ChEBI" id="CHEBI:140660"/>
        <dbReference type="EC" id="2.3.1.269"/>
    </reaction>
</comment>
<accession>A0A7D6DVX0</accession>
<feature type="region of interest" description="Disordered" evidence="9">
    <location>
        <begin position="1"/>
        <end position="83"/>
    </location>
</feature>
<evidence type="ECO:0000256" key="2">
    <source>
        <dbReference type="ARBA" id="ARBA00022475"/>
    </source>
</evidence>
<dbReference type="GO" id="GO:0042158">
    <property type="term" value="P:lipoprotein biosynthetic process"/>
    <property type="evidence" value="ECO:0007669"/>
    <property type="project" value="UniProtKB-UniRule"/>
</dbReference>
<evidence type="ECO:0000256" key="4">
    <source>
        <dbReference type="ARBA" id="ARBA00022692"/>
    </source>
</evidence>
<dbReference type="AlphaFoldDB" id="A0A7D6DVX0"/>
<keyword evidence="2 8" id="KW-1003">Cell membrane</keyword>
<dbReference type="InterPro" id="IPR004563">
    <property type="entry name" value="Apolipo_AcylTrfase"/>
</dbReference>
<dbReference type="Pfam" id="PF00795">
    <property type="entry name" value="CN_hydrolase"/>
    <property type="match status" value="1"/>
</dbReference>
<dbReference type="UniPathway" id="UPA00666"/>
<reference evidence="11" key="2">
    <citation type="submission" date="2020-07" db="EMBL/GenBank/DDBJ databases">
        <authorList>
            <person name="Yu X."/>
        </authorList>
    </citation>
    <scope>NUCLEOTIDE SEQUENCE [LARGE SCALE GENOMIC DNA]</scope>
    <source>
        <strain evidence="11">24T</strain>
    </source>
</reference>
<organism evidence="11 12">
    <name type="scientific">Mycobacterium vicinigordonae</name>
    <dbReference type="NCBI Taxonomy" id="1719132"/>
    <lineage>
        <taxon>Bacteria</taxon>
        <taxon>Bacillati</taxon>
        <taxon>Actinomycetota</taxon>
        <taxon>Actinomycetes</taxon>
        <taxon>Mycobacteriales</taxon>
        <taxon>Mycobacteriaceae</taxon>
        <taxon>Mycobacterium</taxon>
    </lineage>
</organism>
<protein>
    <recommendedName>
        <fullName evidence="8">Apolipoprotein N-acyltransferase</fullName>
        <shortName evidence="8">ALP N-acyltransferase</shortName>
        <ecNumber evidence="8">2.3.1.269</ecNumber>
    </recommendedName>
</protein>
<dbReference type="NCBIfam" id="TIGR00546">
    <property type="entry name" value="lnt"/>
    <property type="match status" value="1"/>
</dbReference>
<feature type="transmembrane region" description="Helical" evidence="8">
    <location>
        <begin position="124"/>
        <end position="142"/>
    </location>
</feature>
<keyword evidence="3 8" id="KW-0808">Transferase</keyword>
<feature type="transmembrane region" description="Helical" evidence="8">
    <location>
        <begin position="288"/>
        <end position="306"/>
    </location>
</feature>
<evidence type="ECO:0000256" key="8">
    <source>
        <dbReference type="HAMAP-Rule" id="MF_01148"/>
    </source>
</evidence>
<feature type="transmembrane region" description="Helical" evidence="8">
    <location>
        <begin position="243"/>
        <end position="268"/>
    </location>
</feature>
<dbReference type="KEGG" id="mgor:H0P51_16320"/>
<dbReference type="Proteomes" id="UP000510682">
    <property type="component" value="Chromosome"/>
</dbReference>
<dbReference type="PANTHER" id="PTHR38686:SF1">
    <property type="entry name" value="APOLIPOPROTEIN N-ACYLTRANSFERASE"/>
    <property type="match status" value="1"/>
</dbReference>
<dbReference type="SUPFAM" id="SSF56317">
    <property type="entry name" value="Carbon-nitrogen hydrolase"/>
    <property type="match status" value="1"/>
</dbReference>
<dbReference type="EC" id="2.3.1.269" evidence="8"/>